<gene>
    <name evidence="1" type="ORF">OVA965_LOCUS41545</name>
    <name evidence="2" type="ORF">TMI583_LOCUS43219</name>
</gene>
<proteinExistence type="predicted"/>
<name>A0A8S2VG11_9BILA</name>
<organism evidence="2 3">
    <name type="scientific">Didymodactylos carnosus</name>
    <dbReference type="NCBI Taxonomy" id="1234261"/>
    <lineage>
        <taxon>Eukaryota</taxon>
        <taxon>Metazoa</taxon>
        <taxon>Spiralia</taxon>
        <taxon>Gnathifera</taxon>
        <taxon>Rotifera</taxon>
        <taxon>Eurotatoria</taxon>
        <taxon>Bdelloidea</taxon>
        <taxon>Philodinida</taxon>
        <taxon>Philodinidae</taxon>
        <taxon>Didymodactylos</taxon>
    </lineage>
</organism>
<accession>A0A8S2VG11</accession>
<dbReference type="AlphaFoldDB" id="A0A8S2VG11"/>
<evidence type="ECO:0000313" key="1">
    <source>
        <dbReference type="EMBL" id="CAF1591000.1"/>
    </source>
</evidence>
<dbReference type="Proteomes" id="UP000677228">
    <property type="component" value="Unassembled WGS sequence"/>
</dbReference>
<comment type="caution">
    <text evidence="2">The sequence shown here is derived from an EMBL/GenBank/DDBJ whole genome shotgun (WGS) entry which is preliminary data.</text>
</comment>
<evidence type="ECO:0000313" key="3">
    <source>
        <dbReference type="Proteomes" id="UP000682733"/>
    </source>
</evidence>
<dbReference type="EMBL" id="CAJOBA010071591">
    <property type="protein sequence ID" value="CAF4394840.1"/>
    <property type="molecule type" value="Genomic_DNA"/>
</dbReference>
<protein>
    <submittedName>
        <fullName evidence="2">Uncharacterized protein</fullName>
    </submittedName>
</protein>
<sequence length="322" mass="37698">MFKILRCKDFLLGLLGPSNHSSYMALRGERAHDNMDDEKPWRYTTINNIKDIQDLNNAKRYITSTCHTIWKLDRYDAGREFIQDLCQSIDRLPCNGELIDGFEYINDDGEMAYILFVIRSNYDGKMIHVASSHHKISKSISSSFNNNSTPLTSVEQKSMKWLKQRAFHEVHLSESAMKQLMHKSMDYPIIELPKDFRICRDDRCRRNNDTILTAEEGKTIIDKSEATPNDFGWRYNIYNKLKHDKTILNQIPEILLYSKRIDGGERMIDELWTTIKTVQAFKNINYPFYNAKGEIIMLAILIRAFATMPFFEIVCRFQTCDT</sequence>
<dbReference type="EMBL" id="CAJNOK010048175">
    <property type="protein sequence ID" value="CAF1591000.1"/>
    <property type="molecule type" value="Genomic_DNA"/>
</dbReference>
<dbReference type="Proteomes" id="UP000682733">
    <property type="component" value="Unassembled WGS sequence"/>
</dbReference>
<reference evidence="2" key="1">
    <citation type="submission" date="2021-02" db="EMBL/GenBank/DDBJ databases">
        <authorList>
            <person name="Nowell W R."/>
        </authorList>
    </citation>
    <scope>NUCLEOTIDE SEQUENCE</scope>
</reference>
<evidence type="ECO:0000313" key="2">
    <source>
        <dbReference type="EMBL" id="CAF4394840.1"/>
    </source>
</evidence>